<dbReference type="CDD" id="cd03360">
    <property type="entry name" value="LbH_AT_putative"/>
    <property type="match status" value="1"/>
</dbReference>
<comment type="caution">
    <text evidence="6">The sequence shown here is derived from an EMBL/GenBank/DDBJ whole genome shotgun (WGS) entry which is preliminary data.</text>
</comment>
<evidence type="ECO:0000313" key="7">
    <source>
        <dbReference type="Proteomes" id="UP001268089"/>
    </source>
</evidence>
<dbReference type="Gene3D" id="3.40.50.20">
    <property type="match status" value="1"/>
</dbReference>
<name>A0ABU1ZTJ7_9BURK</name>
<reference evidence="6 7" key="1">
    <citation type="submission" date="2023-07" db="EMBL/GenBank/DDBJ databases">
        <title>Sorghum-associated microbial communities from plants grown in Nebraska, USA.</title>
        <authorList>
            <person name="Schachtman D."/>
        </authorList>
    </citation>
    <scope>NUCLEOTIDE SEQUENCE [LARGE SCALE GENOMIC DNA]</scope>
    <source>
        <strain evidence="6 7">BE308</strain>
    </source>
</reference>
<gene>
    <name evidence="6" type="ORF">J2X15_004210</name>
</gene>
<dbReference type="Gene3D" id="2.160.10.10">
    <property type="entry name" value="Hexapeptide repeat proteins"/>
    <property type="match status" value="1"/>
</dbReference>
<keyword evidence="3" id="KW-0677">Repeat</keyword>
<evidence type="ECO:0000313" key="6">
    <source>
        <dbReference type="EMBL" id="MDR7308887.1"/>
    </source>
</evidence>
<dbReference type="Pfam" id="PF17836">
    <property type="entry name" value="PglD_N"/>
    <property type="match status" value="1"/>
</dbReference>
<dbReference type="InterPro" id="IPR041561">
    <property type="entry name" value="PglD_N"/>
</dbReference>
<dbReference type="PANTHER" id="PTHR43300:SF7">
    <property type="entry name" value="UDP-N-ACETYLBACILLOSAMINE N-ACETYLTRANSFERASE"/>
    <property type="match status" value="1"/>
</dbReference>
<dbReference type="NCBIfam" id="TIGR03570">
    <property type="entry name" value="NeuD_NnaD"/>
    <property type="match status" value="1"/>
</dbReference>
<protein>
    <submittedName>
        <fullName evidence="6">Sugar O-acyltransferase (Sialic acid O-acetyltransferase NeuD family)</fullName>
    </submittedName>
</protein>
<dbReference type="RefSeq" id="WP_310346894.1">
    <property type="nucleotide sequence ID" value="NZ_JAVDXO010000016.1"/>
</dbReference>
<comment type="similarity">
    <text evidence="1">Belongs to the transferase hexapeptide repeat family.</text>
</comment>
<sequence length="226" mass="23219">MKDAAVRDLAGRFVLWGSAGHAKVLADVIGLHQGQVVALFDNNPHAQSCLKDVPLYLGLAGLDAWLKAQISIEGLYAGVAIGGARGRDRLMIAQSLQDAGLLLPLLAHPRASISPTAQIGQGSQVLANAVVAADVVMGKACIVNNNANVDHECVLGDGVHIAPGAVLCGCVTVEENTMVGARAVVLPRLRIGRNVVVGAGAVVTRDVPDDSVVVGNPARLLGAKND</sequence>
<evidence type="ECO:0000256" key="3">
    <source>
        <dbReference type="ARBA" id="ARBA00022737"/>
    </source>
</evidence>
<feature type="domain" description="PglD N-terminal" evidence="5">
    <location>
        <begin position="14"/>
        <end position="91"/>
    </location>
</feature>
<dbReference type="InterPro" id="IPR018357">
    <property type="entry name" value="Hexapep_transf_CS"/>
</dbReference>
<dbReference type="Pfam" id="PF00132">
    <property type="entry name" value="Hexapep"/>
    <property type="match status" value="1"/>
</dbReference>
<dbReference type="EMBL" id="JAVDXO010000016">
    <property type="protein sequence ID" value="MDR7308887.1"/>
    <property type="molecule type" value="Genomic_DNA"/>
</dbReference>
<keyword evidence="2" id="KW-0808">Transferase</keyword>
<dbReference type="SUPFAM" id="SSF51161">
    <property type="entry name" value="Trimeric LpxA-like enzymes"/>
    <property type="match status" value="1"/>
</dbReference>
<evidence type="ECO:0000256" key="4">
    <source>
        <dbReference type="ARBA" id="ARBA00023315"/>
    </source>
</evidence>
<keyword evidence="7" id="KW-1185">Reference proteome</keyword>
<dbReference type="InterPro" id="IPR001451">
    <property type="entry name" value="Hexapep"/>
</dbReference>
<dbReference type="InterPro" id="IPR050179">
    <property type="entry name" value="Trans_hexapeptide_repeat"/>
</dbReference>
<evidence type="ECO:0000256" key="1">
    <source>
        <dbReference type="ARBA" id="ARBA00007274"/>
    </source>
</evidence>
<keyword evidence="4" id="KW-0012">Acyltransferase</keyword>
<evidence type="ECO:0000256" key="2">
    <source>
        <dbReference type="ARBA" id="ARBA00022679"/>
    </source>
</evidence>
<dbReference type="PROSITE" id="PS00101">
    <property type="entry name" value="HEXAPEP_TRANSFERASES"/>
    <property type="match status" value="1"/>
</dbReference>
<dbReference type="Proteomes" id="UP001268089">
    <property type="component" value="Unassembled WGS sequence"/>
</dbReference>
<accession>A0ABU1ZTJ7</accession>
<dbReference type="InterPro" id="IPR011004">
    <property type="entry name" value="Trimer_LpxA-like_sf"/>
</dbReference>
<dbReference type="PANTHER" id="PTHR43300">
    <property type="entry name" value="ACETYLTRANSFERASE"/>
    <property type="match status" value="1"/>
</dbReference>
<dbReference type="InterPro" id="IPR020019">
    <property type="entry name" value="AcTrfase_PglD-like"/>
</dbReference>
<proteinExistence type="inferred from homology"/>
<organism evidence="6 7">
    <name type="scientific">Rhodoferax saidenbachensis</name>
    <dbReference type="NCBI Taxonomy" id="1484693"/>
    <lineage>
        <taxon>Bacteria</taxon>
        <taxon>Pseudomonadati</taxon>
        <taxon>Pseudomonadota</taxon>
        <taxon>Betaproteobacteria</taxon>
        <taxon>Burkholderiales</taxon>
        <taxon>Comamonadaceae</taxon>
        <taxon>Rhodoferax</taxon>
    </lineage>
</organism>
<evidence type="ECO:0000259" key="5">
    <source>
        <dbReference type="Pfam" id="PF17836"/>
    </source>
</evidence>